<dbReference type="Pfam" id="PF15566">
    <property type="entry name" value="Imm32"/>
    <property type="match status" value="1"/>
</dbReference>
<dbReference type="EMBL" id="AOGX02000014">
    <property type="protein sequence ID" value="EOQ90076.1"/>
    <property type="molecule type" value="Genomic_DNA"/>
</dbReference>
<dbReference type="STRING" id="1249483.LEP1GSC202_0398"/>
<gene>
    <name evidence="1" type="ORF">LEP1GSC202_0398</name>
</gene>
<dbReference type="OrthoDB" id="9949250at2"/>
<organism evidence="1 2">
    <name type="scientific">Leptospira yanagawae serovar Saopaulo str. Sao Paulo = ATCC 700523</name>
    <dbReference type="NCBI Taxonomy" id="1249483"/>
    <lineage>
        <taxon>Bacteria</taxon>
        <taxon>Pseudomonadati</taxon>
        <taxon>Spirochaetota</taxon>
        <taxon>Spirochaetia</taxon>
        <taxon>Leptospirales</taxon>
        <taxon>Leptospiraceae</taxon>
        <taxon>Leptospira</taxon>
    </lineage>
</organism>
<proteinExistence type="predicted"/>
<comment type="caution">
    <text evidence="1">The sequence shown here is derived from an EMBL/GenBank/DDBJ whole genome shotgun (WGS) entry which is preliminary data.</text>
</comment>
<accession>A0A5E8HJS2</accession>
<dbReference type="InterPro" id="IPR029083">
    <property type="entry name" value="Imm32"/>
</dbReference>
<name>A0A5E8HJS2_9LEPT</name>
<dbReference type="AlphaFoldDB" id="A0A5E8HJS2"/>
<dbReference type="Proteomes" id="UP000013996">
    <property type="component" value="Unassembled WGS sequence"/>
</dbReference>
<dbReference type="RefSeq" id="WP_015676333.1">
    <property type="nucleotide sequence ID" value="NZ_AOGX02000014.1"/>
</dbReference>
<evidence type="ECO:0000313" key="2">
    <source>
        <dbReference type="Proteomes" id="UP000013996"/>
    </source>
</evidence>
<sequence>MEYLLTFEIEDEVLKIHGSPEGLKNLGDALEKLIKNTKQGNFDHSHLMEDSNFGLTLEKQSETSEIINHVKIYCWNK</sequence>
<evidence type="ECO:0000313" key="1">
    <source>
        <dbReference type="EMBL" id="EOQ90076.1"/>
    </source>
</evidence>
<protein>
    <submittedName>
        <fullName evidence="1">Uncharacterized protein</fullName>
    </submittedName>
</protein>
<reference evidence="1 2" key="1">
    <citation type="submission" date="2013-04" db="EMBL/GenBank/DDBJ databases">
        <authorList>
            <person name="Harkins D.M."/>
            <person name="Durkin A.S."/>
            <person name="Brinkac L.M."/>
            <person name="Haft D.H."/>
            <person name="Selengut J.D."/>
            <person name="Sanka R."/>
            <person name="DePew J."/>
            <person name="Purushe J."/>
            <person name="Hartskeerl R.A."/>
            <person name="Ahmed A."/>
            <person name="van der Linden H."/>
            <person name="Goris M.G.A."/>
            <person name="Vinetz J.M."/>
            <person name="Sutton G.G."/>
            <person name="Nierman W.C."/>
            <person name="Fouts D.E."/>
        </authorList>
    </citation>
    <scope>NUCLEOTIDE SEQUENCE [LARGE SCALE GENOMIC DNA]</scope>
    <source>
        <strain evidence="1 2">Sao Paulo</strain>
    </source>
</reference>